<dbReference type="EMBL" id="VUMZ01000007">
    <property type="protein sequence ID" value="MST52214.1"/>
    <property type="molecule type" value="Genomic_DNA"/>
</dbReference>
<dbReference type="Gene3D" id="1.10.287.610">
    <property type="entry name" value="Helix hairpin bin"/>
    <property type="match status" value="1"/>
</dbReference>
<reference evidence="14 15" key="1">
    <citation type="submission" date="2019-08" db="EMBL/GenBank/DDBJ databases">
        <title>In-depth cultivation of the pig gut microbiome towards novel bacterial diversity and tailored functional studies.</title>
        <authorList>
            <person name="Wylensek D."/>
            <person name="Hitch T.C.A."/>
            <person name="Clavel T."/>
        </authorList>
    </citation>
    <scope>NUCLEOTIDE SEQUENCE [LARGE SCALE GENOMIC DNA]</scope>
    <source>
        <strain evidence="14 15">WCA-MUC-591-APC-3H</strain>
    </source>
</reference>
<keyword evidence="3 12" id="KW-0235">DNA replication</keyword>
<dbReference type="Pfam" id="PF14520">
    <property type="entry name" value="HHH_5"/>
    <property type="match status" value="1"/>
</dbReference>
<dbReference type="GO" id="GO:0046872">
    <property type="term" value="F:metal ion binding"/>
    <property type="evidence" value="ECO:0007669"/>
    <property type="project" value="UniProtKB-KW"/>
</dbReference>
<organism evidence="14 15">
    <name type="scientific">Hornefia butyriciproducens</name>
    <dbReference type="NCBI Taxonomy" id="2652293"/>
    <lineage>
        <taxon>Bacteria</taxon>
        <taxon>Bacillati</taxon>
        <taxon>Bacillota</taxon>
        <taxon>Clostridia</taxon>
        <taxon>Peptostreptococcales</taxon>
        <taxon>Anaerovoracaceae</taxon>
        <taxon>Hornefia</taxon>
    </lineage>
</organism>
<dbReference type="InterPro" id="IPR036420">
    <property type="entry name" value="BRCT_dom_sf"/>
</dbReference>
<evidence type="ECO:0000256" key="1">
    <source>
        <dbReference type="ARBA" id="ARBA00004067"/>
    </source>
</evidence>
<keyword evidence="5 12" id="KW-0227">DNA damage</keyword>
<dbReference type="GO" id="GO:0006260">
    <property type="term" value="P:DNA replication"/>
    <property type="evidence" value="ECO:0007669"/>
    <property type="project" value="UniProtKB-KW"/>
</dbReference>
<gene>
    <name evidence="12 14" type="primary">ligA</name>
    <name evidence="14" type="ORF">FYJ64_07830</name>
</gene>
<dbReference type="NCBIfam" id="TIGR00575">
    <property type="entry name" value="dnlj"/>
    <property type="match status" value="1"/>
</dbReference>
<comment type="cofactor">
    <cofactor evidence="12">
        <name>Mg(2+)</name>
        <dbReference type="ChEBI" id="CHEBI:18420"/>
    </cofactor>
    <cofactor evidence="12">
        <name>Mn(2+)</name>
        <dbReference type="ChEBI" id="CHEBI:29035"/>
    </cofactor>
</comment>
<feature type="binding site" evidence="12">
    <location>
        <position position="406"/>
    </location>
    <ligand>
        <name>Zn(2+)</name>
        <dbReference type="ChEBI" id="CHEBI:29105"/>
    </ligand>
</feature>
<dbReference type="GeneID" id="303115233"/>
<name>A0A6L5Y5X2_9FIRM</name>
<feature type="binding site" evidence="12">
    <location>
        <position position="125"/>
    </location>
    <ligand>
        <name>NAD(+)</name>
        <dbReference type="ChEBI" id="CHEBI:57540"/>
    </ligand>
</feature>
<feature type="active site" description="N6-AMP-lysine intermediate" evidence="12">
    <location>
        <position position="104"/>
    </location>
</feature>
<keyword evidence="2 12" id="KW-0436">Ligase</keyword>
<evidence type="ECO:0000256" key="12">
    <source>
        <dbReference type="HAMAP-Rule" id="MF_01588"/>
    </source>
</evidence>
<feature type="binding site" evidence="12">
    <location>
        <position position="389"/>
    </location>
    <ligand>
        <name>Zn(2+)</name>
        <dbReference type="ChEBI" id="CHEBI:29105"/>
    </ligand>
</feature>
<comment type="similarity">
    <text evidence="12">Belongs to the NAD-dependent DNA ligase family. LigA subfamily.</text>
</comment>
<dbReference type="SUPFAM" id="SSF52113">
    <property type="entry name" value="BRCT domain"/>
    <property type="match status" value="1"/>
</dbReference>
<dbReference type="NCBIfam" id="NF005932">
    <property type="entry name" value="PRK07956.1"/>
    <property type="match status" value="1"/>
</dbReference>
<evidence type="ECO:0000256" key="3">
    <source>
        <dbReference type="ARBA" id="ARBA00022705"/>
    </source>
</evidence>
<keyword evidence="4 12" id="KW-0479">Metal-binding</keyword>
<dbReference type="PROSITE" id="PS50172">
    <property type="entry name" value="BRCT"/>
    <property type="match status" value="1"/>
</dbReference>
<dbReference type="Pfam" id="PF03120">
    <property type="entry name" value="OB_DNA_ligase"/>
    <property type="match status" value="1"/>
</dbReference>
<dbReference type="Pfam" id="PF00533">
    <property type="entry name" value="BRCT"/>
    <property type="match status" value="1"/>
</dbReference>
<dbReference type="Gene3D" id="2.40.50.140">
    <property type="entry name" value="Nucleic acid-binding proteins"/>
    <property type="match status" value="1"/>
</dbReference>
<feature type="binding site" evidence="12">
    <location>
        <position position="159"/>
    </location>
    <ligand>
        <name>NAD(+)</name>
        <dbReference type="ChEBI" id="CHEBI:57540"/>
    </ligand>
</feature>
<feature type="domain" description="BRCT" evidence="13">
    <location>
        <begin position="570"/>
        <end position="657"/>
    </location>
</feature>
<evidence type="ECO:0000256" key="9">
    <source>
        <dbReference type="ARBA" id="ARBA00023204"/>
    </source>
</evidence>
<dbReference type="SMART" id="SM00278">
    <property type="entry name" value="HhH1"/>
    <property type="match status" value="4"/>
</dbReference>
<dbReference type="Pfam" id="PF01653">
    <property type="entry name" value="DNA_ligase_aden"/>
    <property type="match status" value="1"/>
</dbReference>
<dbReference type="HAMAP" id="MF_01588">
    <property type="entry name" value="DNA_ligase_A"/>
    <property type="match status" value="1"/>
</dbReference>
<protein>
    <recommendedName>
        <fullName evidence="12">DNA ligase</fullName>
        <ecNumber evidence="12">6.5.1.2</ecNumber>
    </recommendedName>
    <alternativeName>
        <fullName evidence="12">Polydeoxyribonucleotide synthase [NAD(+)]</fullName>
    </alternativeName>
</protein>
<comment type="caution">
    <text evidence="12">Lacks conserved residue(s) required for the propagation of feature annotation.</text>
</comment>
<feature type="binding site" evidence="12">
    <location>
        <position position="386"/>
    </location>
    <ligand>
        <name>Zn(2+)</name>
        <dbReference type="ChEBI" id="CHEBI:29105"/>
    </ligand>
</feature>
<evidence type="ECO:0000256" key="5">
    <source>
        <dbReference type="ARBA" id="ARBA00022763"/>
    </source>
</evidence>
<dbReference type="SMART" id="SM00532">
    <property type="entry name" value="LIGANc"/>
    <property type="match status" value="1"/>
</dbReference>
<dbReference type="PIRSF" id="PIRSF001604">
    <property type="entry name" value="LigA"/>
    <property type="match status" value="1"/>
</dbReference>
<comment type="caution">
    <text evidence="14">The sequence shown here is derived from an EMBL/GenBank/DDBJ whole genome shotgun (WGS) entry which is preliminary data.</text>
</comment>
<dbReference type="InterPro" id="IPR013840">
    <property type="entry name" value="DNAligase_N"/>
</dbReference>
<evidence type="ECO:0000256" key="4">
    <source>
        <dbReference type="ARBA" id="ARBA00022723"/>
    </source>
</evidence>
<comment type="function">
    <text evidence="1 12">DNA ligase that catalyzes the formation of phosphodiester linkages between 5'-phosphoryl and 3'-hydroxyl groups in double-stranded DNA using NAD as a coenzyme and as the energy source for the reaction. It is essential for DNA replication and repair of damaged DNA.</text>
</comment>
<dbReference type="InterPro" id="IPR004150">
    <property type="entry name" value="NAD_DNA_ligase_OB"/>
</dbReference>
<evidence type="ECO:0000256" key="7">
    <source>
        <dbReference type="ARBA" id="ARBA00022842"/>
    </source>
</evidence>
<dbReference type="Gene3D" id="3.40.50.10190">
    <property type="entry name" value="BRCT domain"/>
    <property type="match status" value="1"/>
</dbReference>
<dbReference type="Pfam" id="PF12826">
    <property type="entry name" value="HHH_2"/>
    <property type="match status" value="1"/>
</dbReference>
<dbReference type="CDD" id="cd17748">
    <property type="entry name" value="BRCT_DNA_ligase_like"/>
    <property type="match status" value="1"/>
</dbReference>
<evidence type="ECO:0000256" key="8">
    <source>
        <dbReference type="ARBA" id="ARBA00023027"/>
    </source>
</evidence>
<dbReference type="InterPro" id="IPR010994">
    <property type="entry name" value="RuvA_2-like"/>
</dbReference>
<feature type="binding site" evidence="12">
    <location>
        <begin position="80"/>
        <end position="81"/>
    </location>
    <ligand>
        <name>NAD(+)</name>
        <dbReference type="ChEBI" id="CHEBI:57540"/>
    </ligand>
</feature>
<keyword evidence="6 12" id="KW-0862">Zinc</keyword>
<accession>A0A6L5Y5X2</accession>
<keyword evidence="9 12" id="KW-0234">DNA repair</keyword>
<dbReference type="RefSeq" id="WP_154574635.1">
    <property type="nucleotide sequence ID" value="NZ_VUMZ01000007.1"/>
</dbReference>
<evidence type="ECO:0000313" key="14">
    <source>
        <dbReference type="EMBL" id="MST52214.1"/>
    </source>
</evidence>
<dbReference type="GO" id="GO:0003677">
    <property type="term" value="F:DNA binding"/>
    <property type="evidence" value="ECO:0007669"/>
    <property type="project" value="InterPro"/>
</dbReference>
<evidence type="ECO:0000256" key="2">
    <source>
        <dbReference type="ARBA" id="ARBA00022598"/>
    </source>
</evidence>
<dbReference type="Gene3D" id="3.30.470.30">
    <property type="entry name" value="DNA ligase/mRNA capping enzyme"/>
    <property type="match status" value="1"/>
</dbReference>
<evidence type="ECO:0000259" key="13">
    <source>
        <dbReference type="PROSITE" id="PS50172"/>
    </source>
</evidence>
<dbReference type="SUPFAM" id="SSF50249">
    <property type="entry name" value="Nucleic acid-binding proteins"/>
    <property type="match status" value="1"/>
</dbReference>
<dbReference type="EC" id="6.5.1.2" evidence="12"/>
<dbReference type="SUPFAM" id="SSF56091">
    <property type="entry name" value="DNA ligase/mRNA capping enzyme, catalytic domain"/>
    <property type="match status" value="1"/>
</dbReference>
<dbReference type="SMART" id="SM00292">
    <property type="entry name" value="BRCT"/>
    <property type="match status" value="1"/>
</dbReference>
<evidence type="ECO:0000256" key="10">
    <source>
        <dbReference type="ARBA" id="ARBA00023211"/>
    </source>
</evidence>
<keyword evidence="7 12" id="KW-0460">Magnesium</keyword>
<evidence type="ECO:0000256" key="6">
    <source>
        <dbReference type="ARBA" id="ARBA00022833"/>
    </source>
</evidence>
<dbReference type="SUPFAM" id="SSF47781">
    <property type="entry name" value="RuvA domain 2-like"/>
    <property type="match status" value="1"/>
</dbReference>
<keyword evidence="10 12" id="KW-0464">Manganese</keyword>
<dbReference type="InterPro" id="IPR012340">
    <property type="entry name" value="NA-bd_OB-fold"/>
</dbReference>
<dbReference type="InterPro" id="IPR001679">
    <property type="entry name" value="DNA_ligase"/>
</dbReference>
<feature type="binding site" evidence="12">
    <location>
        <position position="411"/>
    </location>
    <ligand>
        <name>Zn(2+)</name>
        <dbReference type="ChEBI" id="CHEBI:29105"/>
    </ligand>
</feature>
<dbReference type="Proteomes" id="UP000474676">
    <property type="component" value="Unassembled WGS sequence"/>
</dbReference>
<keyword evidence="15" id="KW-1185">Reference proteome</keyword>
<comment type="catalytic activity">
    <reaction evidence="11 12">
        <text>NAD(+) + (deoxyribonucleotide)n-3'-hydroxyl + 5'-phospho-(deoxyribonucleotide)m = (deoxyribonucleotide)n+m + AMP + beta-nicotinamide D-nucleotide.</text>
        <dbReference type="EC" id="6.5.1.2"/>
    </reaction>
</comment>
<evidence type="ECO:0000256" key="11">
    <source>
        <dbReference type="ARBA" id="ARBA00034005"/>
    </source>
</evidence>
<dbReference type="InterPro" id="IPR013839">
    <property type="entry name" value="DNAligase_adenylation"/>
</dbReference>
<keyword evidence="8 12" id="KW-0520">NAD</keyword>
<dbReference type="Gene3D" id="1.10.150.20">
    <property type="entry name" value="5' to 3' exonuclease, C-terminal subdomain"/>
    <property type="match status" value="2"/>
</dbReference>
<dbReference type="InterPro" id="IPR001357">
    <property type="entry name" value="BRCT_dom"/>
</dbReference>
<proteinExistence type="inferred from homology"/>
<dbReference type="AlphaFoldDB" id="A0A6L5Y5X2"/>
<sequence length="657" mass="74028">MKDRKQEIREKIDILNRAAKAYYQDGIEIMPNIEYDRLYDELRELEHETGIVFANSPTRNVGYEVLSELPRERHPSRMLSLDKTKSRQELVEWLGDQQGLLSWKLDGLTIVLTYENGELIKALTRGNGEIGEVITGNARVFANVPVNVPYRGRLVLRGEAIITYSEFRRINSQIGDADAKYKNPRNLCSGSVRQLDPAVTRSRNVRFIAFSLVEAENVDFGGTRSGQLEWLASQGFDVVEYRHVDKTNLPETIDRFEEQVKTNDFPSDGLVLIYDDIEYGRSLGTTAKFPRDSIAFKWEDQQEETVLRKIEWSASRTGLINPVAVFDPVELEGTTVSRASVHNISIMRELKLGIGDRIRVYKANMIIPQISENLTGSDTIEVPEVCPVCSGKTEVRSDSGVSTLYCTNPLCPAKQLKSFSHFVSRNAMNIEGLSEATLEKLISRGLVREFSDLFRLDRYRAEITEMEGFGEKSFENLTTSAERARRTTPERLLYALGIPGIGAANARLIVRAAHRNWERIQSMTIEELTAIDGIGEIMAQSYVSFFQNPEKKKILEDLLEVLILDETEETRGEVFQGMTFVITGSLEHYENRDALKAEIEKAGGKVAGSVSGKTSWLINNNVNSTSGKNRKAHELGVPIINEETVRKWIAEGEITNG</sequence>
<feature type="binding site" evidence="12">
    <location>
        <position position="297"/>
    </location>
    <ligand>
        <name>NAD(+)</name>
        <dbReference type="ChEBI" id="CHEBI:57540"/>
    </ligand>
</feature>
<dbReference type="GO" id="GO:0006281">
    <property type="term" value="P:DNA repair"/>
    <property type="evidence" value="ECO:0007669"/>
    <property type="project" value="UniProtKB-KW"/>
</dbReference>
<evidence type="ECO:0000313" key="15">
    <source>
        <dbReference type="Proteomes" id="UP000474676"/>
    </source>
</evidence>
<dbReference type="GO" id="GO:0003911">
    <property type="term" value="F:DNA ligase (NAD+) activity"/>
    <property type="evidence" value="ECO:0007669"/>
    <property type="project" value="UniProtKB-UniRule"/>
</dbReference>
<dbReference type="InterPro" id="IPR041663">
    <property type="entry name" value="DisA/LigA_HHH"/>
</dbReference>
<dbReference type="InterPro" id="IPR003583">
    <property type="entry name" value="Hlx-hairpin-Hlx_DNA-bd_motif"/>
</dbReference>